<gene>
    <name evidence="1" type="ORF">AB0I59_00395</name>
</gene>
<reference evidence="1 2" key="1">
    <citation type="submission" date="2024-06" db="EMBL/GenBank/DDBJ databases">
        <title>The Natural Products Discovery Center: Release of the First 8490 Sequenced Strains for Exploring Actinobacteria Biosynthetic Diversity.</title>
        <authorList>
            <person name="Kalkreuter E."/>
            <person name="Kautsar S.A."/>
            <person name="Yang D."/>
            <person name="Bader C.D."/>
            <person name="Teijaro C.N."/>
            <person name="Fluegel L."/>
            <person name="Davis C.M."/>
            <person name="Simpson J.R."/>
            <person name="Lauterbach L."/>
            <person name="Steele A.D."/>
            <person name="Gui C."/>
            <person name="Meng S."/>
            <person name="Li G."/>
            <person name="Viehrig K."/>
            <person name="Ye F."/>
            <person name="Su P."/>
            <person name="Kiefer A.F."/>
            <person name="Nichols A."/>
            <person name="Cepeda A.J."/>
            <person name="Yan W."/>
            <person name="Fan B."/>
            <person name="Jiang Y."/>
            <person name="Adhikari A."/>
            <person name="Zheng C.-J."/>
            <person name="Schuster L."/>
            <person name="Cowan T.M."/>
            <person name="Smanski M.J."/>
            <person name="Chevrette M.G."/>
            <person name="De Carvalho L.P.S."/>
            <person name="Shen B."/>
        </authorList>
    </citation>
    <scope>NUCLEOTIDE SEQUENCE [LARGE SCALE GENOMIC DNA]</scope>
    <source>
        <strain evidence="1 2">NPDC050100</strain>
    </source>
</reference>
<protein>
    <submittedName>
        <fullName evidence="1">Uncharacterized protein</fullName>
    </submittedName>
</protein>
<evidence type="ECO:0000313" key="1">
    <source>
        <dbReference type="EMBL" id="MEV0967061.1"/>
    </source>
</evidence>
<dbReference type="EMBL" id="JBFALK010000001">
    <property type="protein sequence ID" value="MEV0967061.1"/>
    <property type="molecule type" value="Genomic_DNA"/>
</dbReference>
<comment type="caution">
    <text evidence="1">The sequence shown here is derived from an EMBL/GenBank/DDBJ whole genome shotgun (WGS) entry which is preliminary data.</text>
</comment>
<accession>A0ABV3G635</accession>
<evidence type="ECO:0000313" key="2">
    <source>
        <dbReference type="Proteomes" id="UP001551675"/>
    </source>
</evidence>
<name>A0ABV3G635_MICGL</name>
<proteinExistence type="predicted"/>
<dbReference type="RefSeq" id="WP_358128556.1">
    <property type="nucleotide sequence ID" value="NZ_JBFALK010000001.1"/>
</dbReference>
<sequence length="51" mass="5450">MIISPPRPDTVATVLPTADGDVLVIPYVLPFRVPAEALTMTVAEWLGLDTS</sequence>
<dbReference type="Proteomes" id="UP001551675">
    <property type="component" value="Unassembled WGS sequence"/>
</dbReference>
<keyword evidence="2" id="KW-1185">Reference proteome</keyword>
<organism evidence="1 2">
    <name type="scientific">Microtetraspora glauca</name>
    <dbReference type="NCBI Taxonomy" id="1996"/>
    <lineage>
        <taxon>Bacteria</taxon>
        <taxon>Bacillati</taxon>
        <taxon>Actinomycetota</taxon>
        <taxon>Actinomycetes</taxon>
        <taxon>Streptosporangiales</taxon>
        <taxon>Streptosporangiaceae</taxon>
        <taxon>Microtetraspora</taxon>
    </lineage>
</organism>